<dbReference type="InterPro" id="IPR036390">
    <property type="entry name" value="WH_DNA-bd_sf"/>
</dbReference>
<dbReference type="InterPro" id="IPR036388">
    <property type="entry name" value="WH-like_DNA-bd_sf"/>
</dbReference>
<dbReference type="Gene3D" id="3.40.190.10">
    <property type="entry name" value="Periplasmic binding protein-like II"/>
    <property type="match status" value="2"/>
</dbReference>
<name>A0ABT0ZSU2_9PSEU</name>
<proteinExistence type="inferred from homology"/>
<keyword evidence="3" id="KW-0238">DNA-binding</keyword>
<evidence type="ECO:0000256" key="2">
    <source>
        <dbReference type="ARBA" id="ARBA00023015"/>
    </source>
</evidence>
<keyword evidence="2" id="KW-0805">Transcription regulation</keyword>
<comment type="caution">
    <text evidence="6">The sequence shown here is derived from an EMBL/GenBank/DDBJ whole genome shotgun (WGS) entry which is preliminary data.</text>
</comment>
<evidence type="ECO:0000313" key="6">
    <source>
        <dbReference type="EMBL" id="MCO1653784.1"/>
    </source>
</evidence>
<dbReference type="InterPro" id="IPR000847">
    <property type="entry name" value="LysR_HTH_N"/>
</dbReference>
<reference evidence="6" key="1">
    <citation type="submission" date="2021-04" db="EMBL/GenBank/DDBJ databases">
        <title>Pseudonocardia sp. nov., isolated from sandy soil of mangrove forest.</title>
        <authorList>
            <person name="Zan Z."/>
            <person name="Huang R."/>
            <person name="Liu W."/>
        </authorList>
    </citation>
    <scope>NUCLEOTIDE SEQUENCE</scope>
    <source>
        <strain evidence="6">S2-4</strain>
    </source>
</reference>
<dbReference type="PANTHER" id="PTHR30346:SF0">
    <property type="entry name" value="HCA OPERON TRANSCRIPTIONAL ACTIVATOR HCAR"/>
    <property type="match status" value="1"/>
</dbReference>
<dbReference type="PANTHER" id="PTHR30346">
    <property type="entry name" value="TRANSCRIPTIONAL DUAL REGULATOR HCAR-RELATED"/>
    <property type="match status" value="1"/>
</dbReference>
<dbReference type="EMBL" id="JAGSOV010000006">
    <property type="protein sequence ID" value="MCO1653784.1"/>
    <property type="molecule type" value="Genomic_DNA"/>
</dbReference>
<evidence type="ECO:0000313" key="7">
    <source>
        <dbReference type="Proteomes" id="UP001165283"/>
    </source>
</evidence>
<organism evidence="6 7">
    <name type="scientific">Pseudonocardia humida</name>
    <dbReference type="NCBI Taxonomy" id="2800819"/>
    <lineage>
        <taxon>Bacteria</taxon>
        <taxon>Bacillati</taxon>
        <taxon>Actinomycetota</taxon>
        <taxon>Actinomycetes</taxon>
        <taxon>Pseudonocardiales</taxon>
        <taxon>Pseudonocardiaceae</taxon>
        <taxon>Pseudonocardia</taxon>
    </lineage>
</organism>
<evidence type="ECO:0000256" key="4">
    <source>
        <dbReference type="ARBA" id="ARBA00023163"/>
    </source>
</evidence>
<dbReference type="InterPro" id="IPR005119">
    <property type="entry name" value="LysR_subst-bd"/>
</dbReference>
<dbReference type="Pfam" id="PF03466">
    <property type="entry name" value="LysR_substrate"/>
    <property type="match status" value="1"/>
</dbReference>
<dbReference type="Pfam" id="PF00126">
    <property type="entry name" value="HTH_1"/>
    <property type="match status" value="1"/>
</dbReference>
<dbReference type="PROSITE" id="PS50931">
    <property type="entry name" value="HTH_LYSR"/>
    <property type="match status" value="1"/>
</dbReference>
<evidence type="ECO:0000256" key="3">
    <source>
        <dbReference type="ARBA" id="ARBA00023125"/>
    </source>
</evidence>
<evidence type="ECO:0000259" key="5">
    <source>
        <dbReference type="PROSITE" id="PS50931"/>
    </source>
</evidence>
<accession>A0ABT0ZSU2</accession>
<dbReference type="PRINTS" id="PR00039">
    <property type="entry name" value="HTHLYSR"/>
</dbReference>
<sequence length="300" mass="32680">MLSLDQVRSFTVVAEELHFGRAAERLKMTQPPLSRQIQKLERAVGVTLLERDNRSVRLTPAGEAFLVEARRLLALADAAPGSARRIAEGWAGRLAIGFTATVALEVLGPLVRQIDELMPDVEVELSEGVSASQLAGLQDGRLDLGLLRLPPRGDHYRSRLVHRERLLLAVPAGHRLGAATGALAVSELDGLDMITYSVSDAKYFHDLVTTVLANVHVRSTHRVTQVHSMMALVAAARGLAVVPASAHHLRMDGVVLRPLAGWDREVVELRAVWRHDVQNPVLTRVLDALDALRPVEPAAS</sequence>
<gene>
    <name evidence="6" type="ORF">KDL28_01815</name>
</gene>
<protein>
    <submittedName>
        <fullName evidence="6">LysR family transcriptional regulator</fullName>
    </submittedName>
</protein>
<keyword evidence="4" id="KW-0804">Transcription</keyword>
<dbReference type="Proteomes" id="UP001165283">
    <property type="component" value="Unassembled WGS sequence"/>
</dbReference>
<feature type="domain" description="HTH lysR-type" evidence="5">
    <location>
        <begin position="2"/>
        <end position="59"/>
    </location>
</feature>
<keyword evidence="7" id="KW-1185">Reference proteome</keyword>
<dbReference type="SUPFAM" id="SSF53850">
    <property type="entry name" value="Periplasmic binding protein-like II"/>
    <property type="match status" value="1"/>
</dbReference>
<evidence type="ECO:0000256" key="1">
    <source>
        <dbReference type="ARBA" id="ARBA00009437"/>
    </source>
</evidence>
<dbReference type="Gene3D" id="1.10.10.10">
    <property type="entry name" value="Winged helix-like DNA-binding domain superfamily/Winged helix DNA-binding domain"/>
    <property type="match status" value="1"/>
</dbReference>
<dbReference type="SUPFAM" id="SSF46785">
    <property type="entry name" value="Winged helix' DNA-binding domain"/>
    <property type="match status" value="1"/>
</dbReference>
<dbReference type="RefSeq" id="WP_252435375.1">
    <property type="nucleotide sequence ID" value="NZ_JAGSOV010000006.1"/>
</dbReference>
<comment type="similarity">
    <text evidence="1">Belongs to the LysR transcriptional regulatory family.</text>
</comment>